<evidence type="ECO:0000313" key="1">
    <source>
        <dbReference type="EMBL" id="KAJ2897449.1"/>
    </source>
</evidence>
<name>A0ACC1M682_9FUNG</name>
<keyword evidence="2" id="KW-1185">Reference proteome</keyword>
<proteinExistence type="predicted"/>
<accession>A0ACC1M682</accession>
<reference evidence="1" key="1">
    <citation type="submission" date="2022-07" db="EMBL/GenBank/DDBJ databases">
        <title>Phylogenomic reconstructions and comparative analyses of Kickxellomycotina fungi.</title>
        <authorList>
            <person name="Reynolds N.K."/>
            <person name="Stajich J.E."/>
            <person name="Barry K."/>
            <person name="Grigoriev I.V."/>
            <person name="Crous P."/>
            <person name="Smith M.E."/>
        </authorList>
    </citation>
    <scope>NUCLEOTIDE SEQUENCE</scope>
    <source>
        <strain evidence="1">CBS 190363</strain>
    </source>
</reference>
<organism evidence="1 2">
    <name type="scientific">Coemansia aciculifera</name>
    <dbReference type="NCBI Taxonomy" id="417176"/>
    <lineage>
        <taxon>Eukaryota</taxon>
        <taxon>Fungi</taxon>
        <taxon>Fungi incertae sedis</taxon>
        <taxon>Zoopagomycota</taxon>
        <taxon>Kickxellomycotina</taxon>
        <taxon>Kickxellomycetes</taxon>
        <taxon>Kickxellales</taxon>
        <taxon>Kickxellaceae</taxon>
        <taxon>Coemansia</taxon>
    </lineage>
</organism>
<protein>
    <submittedName>
        <fullName evidence="1">Uncharacterized protein</fullName>
    </submittedName>
</protein>
<dbReference type="Proteomes" id="UP001139981">
    <property type="component" value="Unassembled WGS sequence"/>
</dbReference>
<dbReference type="EMBL" id="JANBVB010000118">
    <property type="protein sequence ID" value="KAJ2897449.1"/>
    <property type="molecule type" value="Genomic_DNA"/>
</dbReference>
<sequence length="122" mass="14439">MPGTNNSADEEKQRIEGELNDIRELIHDHDFLDDGEYIAHIYIDIDDRMSDYPFTKGAKIPEMREYLSQRDEGEEMARDFKLTYIRVDNQQVYKPTDEDLILDRTQAIYMATYKKTPSILQE</sequence>
<evidence type="ECO:0000313" key="2">
    <source>
        <dbReference type="Proteomes" id="UP001139981"/>
    </source>
</evidence>
<comment type="caution">
    <text evidence="1">The sequence shown here is derived from an EMBL/GenBank/DDBJ whole genome shotgun (WGS) entry which is preliminary data.</text>
</comment>
<gene>
    <name evidence="1" type="ORF">IWW38_001717</name>
</gene>